<comment type="caution">
    <text evidence="1">The sequence shown here is derived from an EMBL/GenBank/DDBJ whole genome shotgun (WGS) entry which is preliminary data.</text>
</comment>
<dbReference type="PANTHER" id="PTHR35866:SF1">
    <property type="entry name" value="YKGJ FAMILY CYSTEINE CLUSTER PROTEIN"/>
    <property type="match status" value="1"/>
</dbReference>
<dbReference type="PANTHER" id="PTHR35866">
    <property type="entry name" value="PUTATIVE-RELATED"/>
    <property type="match status" value="1"/>
</dbReference>
<organism evidence="1 2">
    <name type="scientific">Psychrosphaera aquimarina</name>
    <dbReference type="NCBI Taxonomy" id="2044854"/>
    <lineage>
        <taxon>Bacteria</taxon>
        <taxon>Pseudomonadati</taxon>
        <taxon>Pseudomonadota</taxon>
        <taxon>Gammaproteobacteria</taxon>
        <taxon>Alteromonadales</taxon>
        <taxon>Pseudoalteromonadaceae</taxon>
        <taxon>Psychrosphaera</taxon>
    </lineage>
</organism>
<accession>A0ABU3QWQ5</accession>
<dbReference type="EMBL" id="JAWCUA010000001">
    <property type="protein sequence ID" value="MDU0111857.1"/>
    <property type="molecule type" value="Genomic_DNA"/>
</dbReference>
<keyword evidence="2" id="KW-1185">Reference proteome</keyword>
<evidence type="ECO:0000313" key="1">
    <source>
        <dbReference type="EMBL" id="MDU0111857.1"/>
    </source>
</evidence>
<dbReference type="Proteomes" id="UP001257914">
    <property type="component" value="Unassembled WGS sequence"/>
</dbReference>
<protein>
    <submittedName>
        <fullName evidence="1">YkgJ family cysteine cluster protein</fullName>
    </submittedName>
</protein>
<dbReference type="RefSeq" id="WP_315945738.1">
    <property type="nucleotide sequence ID" value="NZ_JAWCUA010000001.1"/>
</dbReference>
<evidence type="ECO:0000313" key="2">
    <source>
        <dbReference type="Proteomes" id="UP001257914"/>
    </source>
</evidence>
<dbReference type="InterPro" id="IPR005358">
    <property type="entry name" value="Puta_zinc/iron-chelating_dom"/>
</dbReference>
<name>A0ABU3QWQ5_9GAMM</name>
<gene>
    <name evidence="1" type="ORF">RT723_02305</name>
</gene>
<dbReference type="Pfam" id="PF03692">
    <property type="entry name" value="CxxCxxCC"/>
    <property type="match status" value="1"/>
</dbReference>
<reference evidence="1 2" key="1">
    <citation type="submission" date="2023-10" db="EMBL/GenBank/DDBJ databases">
        <title>Psychrosphaera aquimaarina strain SW33 isolated from seawater.</title>
        <authorList>
            <person name="Bayburt H."/>
            <person name="Kim J.M."/>
            <person name="Choi B.J."/>
            <person name="Jeon C.O."/>
        </authorList>
    </citation>
    <scope>NUCLEOTIDE SEQUENCE [LARGE SCALE GENOMIC DNA]</scope>
    <source>
        <strain evidence="1 2">KCTC 52743</strain>
    </source>
</reference>
<proteinExistence type="predicted"/>
<sequence length="215" mass="24392">MNKILYKNKASLKKKLGVSKNPRLLIHAINDFEKNTDLLVSDRTSSKEVSFDCKKGCNICCNLRVEVLPPEAFNIATHIRSLPENVQKDYLIKLKDHSEYAVGKKFVEYNKPCPFLTSEGSCGIYSVRPHKCRAYLSKSVSACNSDRDADEDQKLRMATSQLANDSVQIYKSKKLIMHPIELGQGVLTTLENKEIETKWAKGEQVFELLPEKILL</sequence>